<sequence>MLSKDNFHDHYAEQFPVEQIVEFVGDKEFRYLAKGSECENCGANLDLVYRRDDVSYDEAEGFNLKEIGEPIGFAIVKCSSCKKWISSID</sequence>
<name>A0A267MQH6_9FIRM</name>
<organism evidence="1 2">
    <name type="scientific">Anaeromicrobium sediminis</name>
    <dbReference type="NCBI Taxonomy" id="1478221"/>
    <lineage>
        <taxon>Bacteria</taxon>
        <taxon>Bacillati</taxon>
        <taxon>Bacillota</taxon>
        <taxon>Clostridia</taxon>
        <taxon>Peptostreptococcales</taxon>
        <taxon>Thermotaleaceae</taxon>
        <taxon>Anaeromicrobium</taxon>
    </lineage>
</organism>
<comment type="caution">
    <text evidence="1">The sequence shown here is derived from an EMBL/GenBank/DDBJ whole genome shotgun (WGS) entry which is preliminary data.</text>
</comment>
<dbReference type="AlphaFoldDB" id="A0A267MQH6"/>
<evidence type="ECO:0000313" key="2">
    <source>
        <dbReference type="Proteomes" id="UP000216024"/>
    </source>
</evidence>
<reference evidence="1 2" key="1">
    <citation type="submission" date="2017-06" db="EMBL/GenBank/DDBJ databases">
        <title>Draft genome sequence of anaerobic fermentative bacterium Anaeromicrobium sediminis DY2726D isolated from West Pacific Ocean sediments.</title>
        <authorList>
            <person name="Zeng X."/>
        </authorList>
    </citation>
    <scope>NUCLEOTIDE SEQUENCE [LARGE SCALE GENOMIC DNA]</scope>
    <source>
        <strain evidence="1 2">DY2726D</strain>
    </source>
</reference>
<gene>
    <name evidence="1" type="ORF">CCE28_01665</name>
</gene>
<accession>A0A267MQH6</accession>
<dbReference type="Proteomes" id="UP000216024">
    <property type="component" value="Unassembled WGS sequence"/>
</dbReference>
<proteinExistence type="predicted"/>
<dbReference type="EMBL" id="NIBG01000001">
    <property type="protein sequence ID" value="PAB61158.1"/>
    <property type="molecule type" value="Genomic_DNA"/>
</dbReference>
<dbReference type="RefSeq" id="WP_095130305.1">
    <property type="nucleotide sequence ID" value="NZ_NIBG01000001.1"/>
</dbReference>
<evidence type="ECO:0000313" key="1">
    <source>
        <dbReference type="EMBL" id="PAB61158.1"/>
    </source>
</evidence>
<protein>
    <submittedName>
        <fullName evidence="1">Uncharacterized protein</fullName>
    </submittedName>
</protein>
<keyword evidence="2" id="KW-1185">Reference proteome</keyword>